<dbReference type="InterPro" id="IPR036427">
    <property type="entry name" value="Bromodomain-like_sf"/>
</dbReference>
<evidence type="ECO:0000256" key="8">
    <source>
        <dbReference type="PROSITE-ProRule" id="PRU00035"/>
    </source>
</evidence>
<feature type="compositionally biased region" description="Acidic residues" evidence="9">
    <location>
        <begin position="229"/>
        <end position="244"/>
    </location>
</feature>
<dbReference type="InterPro" id="IPR001025">
    <property type="entry name" value="BAH_dom"/>
</dbReference>
<dbReference type="Pfam" id="PF01426">
    <property type="entry name" value="BAH"/>
    <property type="match status" value="1"/>
</dbReference>
<dbReference type="Proteomes" id="UP000009131">
    <property type="component" value="Unassembled WGS sequence"/>
</dbReference>
<evidence type="ECO:0000256" key="2">
    <source>
        <dbReference type="ARBA" id="ARBA00022737"/>
    </source>
</evidence>
<dbReference type="SUPFAM" id="SSF47370">
    <property type="entry name" value="Bromodomain"/>
    <property type="match status" value="1"/>
</dbReference>
<dbReference type="eggNOG" id="KOG1827">
    <property type="taxonomic scope" value="Eukaryota"/>
</dbReference>
<feature type="compositionally biased region" description="Acidic residues" evidence="9">
    <location>
        <begin position="262"/>
        <end position="275"/>
    </location>
</feature>
<evidence type="ECO:0008006" key="14">
    <source>
        <dbReference type="Google" id="ProtNLM"/>
    </source>
</evidence>
<keyword evidence="4" id="KW-0805">Transcription regulation</keyword>
<proteinExistence type="predicted"/>
<dbReference type="PROSITE" id="PS51038">
    <property type="entry name" value="BAH"/>
    <property type="match status" value="1"/>
</dbReference>
<feature type="compositionally biased region" description="Low complexity" evidence="9">
    <location>
        <begin position="28"/>
        <end position="42"/>
    </location>
</feature>
<evidence type="ECO:0000256" key="1">
    <source>
        <dbReference type="ARBA" id="ARBA00004123"/>
    </source>
</evidence>
<evidence type="ECO:0000256" key="4">
    <source>
        <dbReference type="ARBA" id="ARBA00023015"/>
    </source>
</evidence>
<dbReference type="eggNOG" id="KOG0386">
    <property type="taxonomic scope" value="Eukaryota"/>
</dbReference>
<feature type="compositionally biased region" description="Basic and acidic residues" evidence="9">
    <location>
        <begin position="276"/>
        <end position="289"/>
    </location>
</feature>
<dbReference type="InParanoid" id="G7DZ19"/>
<gene>
    <name evidence="12" type="primary">Mo02486</name>
    <name evidence="12" type="ORF">E5Q_02486</name>
</gene>
<dbReference type="GO" id="GO:0003682">
    <property type="term" value="F:chromatin binding"/>
    <property type="evidence" value="ECO:0007669"/>
    <property type="project" value="InterPro"/>
</dbReference>
<keyword evidence="3" id="KW-0156">Chromatin regulator</keyword>
<evidence type="ECO:0000313" key="12">
    <source>
        <dbReference type="EMBL" id="GAA95829.1"/>
    </source>
</evidence>
<dbReference type="STRING" id="764103.G7DZ19"/>
<evidence type="ECO:0000313" key="13">
    <source>
        <dbReference type="Proteomes" id="UP000009131"/>
    </source>
</evidence>
<evidence type="ECO:0000259" key="11">
    <source>
        <dbReference type="PROSITE" id="PS51038"/>
    </source>
</evidence>
<keyword evidence="2" id="KW-0677">Repeat</keyword>
<feature type="region of interest" description="Disordered" evidence="9">
    <location>
        <begin position="707"/>
        <end position="746"/>
    </location>
</feature>
<dbReference type="HOGENOM" id="CLU_007728_1_0_1"/>
<feature type="compositionally biased region" description="Pro residues" evidence="9">
    <location>
        <begin position="712"/>
        <end position="729"/>
    </location>
</feature>
<keyword evidence="6" id="KW-0804">Transcription</keyword>
<dbReference type="AlphaFoldDB" id="G7DZ19"/>
<feature type="domain" description="Bromo" evidence="10">
    <location>
        <begin position="105"/>
        <end position="175"/>
    </location>
</feature>
<keyword evidence="5 8" id="KW-0103">Bromodomain</keyword>
<evidence type="ECO:0000259" key="10">
    <source>
        <dbReference type="PROSITE" id="PS50014"/>
    </source>
</evidence>
<evidence type="ECO:0000256" key="5">
    <source>
        <dbReference type="ARBA" id="ARBA00023117"/>
    </source>
</evidence>
<dbReference type="EMBL" id="BABT02000067">
    <property type="protein sequence ID" value="GAA95829.1"/>
    <property type="molecule type" value="Genomic_DNA"/>
</dbReference>
<dbReference type="GO" id="GO:0016586">
    <property type="term" value="C:RSC-type complex"/>
    <property type="evidence" value="ECO:0007669"/>
    <property type="project" value="InterPro"/>
</dbReference>
<feature type="region of interest" description="Disordered" evidence="9">
    <location>
        <begin position="17"/>
        <end position="44"/>
    </location>
</feature>
<evidence type="ECO:0000256" key="7">
    <source>
        <dbReference type="ARBA" id="ARBA00023242"/>
    </source>
</evidence>
<keyword evidence="7" id="KW-0539">Nucleus</keyword>
<feature type="region of interest" description="Disordered" evidence="9">
    <location>
        <begin position="758"/>
        <end position="779"/>
    </location>
</feature>
<reference evidence="12 13" key="1">
    <citation type="journal article" date="2011" name="J. Gen. Appl. Microbiol.">
        <title>Draft genome sequencing of the enigmatic basidiomycete Mixia osmundae.</title>
        <authorList>
            <person name="Nishida H."/>
            <person name="Nagatsuka Y."/>
            <person name="Sugiyama J."/>
        </authorList>
    </citation>
    <scope>NUCLEOTIDE SEQUENCE [LARGE SCALE GENOMIC DNA]</scope>
    <source>
        <strain evidence="13">CBS 9802 / IAM 14324 / JCM 22182 / KY 12970</strain>
    </source>
</reference>
<dbReference type="InterPro" id="IPR043151">
    <property type="entry name" value="BAH_sf"/>
</dbReference>
<feature type="region of interest" description="Disordered" evidence="9">
    <location>
        <begin position="655"/>
        <end position="691"/>
    </location>
</feature>
<evidence type="ECO:0000256" key="6">
    <source>
        <dbReference type="ARBA" id="ARBA00023163"/>
    </source>
</evidence>
<dbReference type="FunCoup" id="G7DZ19">
    <property type="interactions" value="148"/>
</dbReference>
<organism evidence="12 13">
    <name type="scientific">Mixia osmundae (strain CBS 9802 / IAM 14324 / JCM 22182 / KY 12970)</name>
    <dbReference type="NCBI Taxonomy" id="764103"/>
    <lineage>
        <taxon>Eukaryota</taxon>
        <taxon>Fungi</taxon>
        <taxon>Dikarya</taxon>
        <taxon>Basidiomycota</taxon>
        <taxon>Pucciniomycotina</taxon>
        <taxon>Mixiomycetes</taxon>
        <taxon>Mixiales</taxon>
        <taxon>Mixiaceae</taxon>
        <taxon>Mixia</taxon>
    </lineage>
</organism>
<dbReference type="Gene3D" id="1.20.920.10">
    <property type="entry name" value="Bromodomain-like"/>
    <property type="match status" value="2"/>
</dbReference>
<feature type="compositionally biased region" description="Basic and acidic residues" evidence="9">
    <location>
        <begin position="245"/>
        <end position="261"/>
    </location>
</feature>
<dbReference type="Gene3D" id="2.30.30.490">
    <property type="match status" value="1"/>
</dbReference>
<dbReference type="GO" id="GO:0006338">
    <property type="term" value="P:chromatin remodeling"/>
    <property type="evidence" value="ECO:0007669"/>
    <property type="project" value="InterPro"/>
</dbReference>
<dbReference type="PANTHER" id="PTHR16062">
    <property type="entry name" value="SWI/SNF-RELATED"/>
    <property type="match status" value="1"/>
</dbReference>
<dbReference type="PROSITE" id="PS50014">
    <property type="entry name" value="BROMODOMAIN_2"/>
    <property type="match status" value="1"/>
</dbReference>
<evidence type="ECO:0000256" key="9">
    <source>
        <dbReference type="SAM" id="MobiDB-lite"/>
    </source>
</evidence>
<dbReference type="InterPro" id="IPR001487">
    <property type="entry name" value="Bromodomain"/>
</dbReference>
<dbReference type="CDD" id="cd04369">
    <property type="entry name" value="Bromodomain"/>
    <property type="match status" value="1"/>
</dbReference>
<sequence length="852" mass="95014">MAPQIDANLAFATQGQHLMAAQKRRRASTSSAASPPGVATPAMTEVKPGVVPKITFKASSLYGAQTGSGQSAPASPGKKQTAVTSSIRAALLDIVDKLSNLRNRNGRNLGGPFKDLPTAVEAPQYYDVIRHPRSLRQIKQAVKENLYSAAEEAYVDMRLVWRNAQTYNNHSSTIAKDADRLQAEQDTLWADRVATGELPVIVADMSDLLNPSAVIDNMRAAGPARIYPSDEEEDSAGDEDDGEADDRNSRRDRESEDRRDGDGDEDESMLQDQEEKDVKRSERKAREQNAKIWDSETGWMTNHAEANRPGYQKEILSSILDKVMTFEHPATNRRLARCMLTLSEEARAHPLVKGHHQTIDLNIISARLKAGSYSTADHFDRDMTNAFATARKWISPKDRLAYGDTLYLQRIYQDLSRGDGTSRPISYEPADLATLPVAPGTSREVMQAAENGNKVLYKDRQGLHGINYKGNTYAAGEWVLLHNPLYSHLPIVAQIFKMFVDRRSSRRVLELCYYYRPEETVHAPNRVFLADEVFKTSTFFNINIEDVLGRCMVMFLTRYIRGRLQAPLWTPDIPLYVCEHRYKDDKEHTFKKIKSWASCVCEEARKVDLVYQTDPPVSVRRVASPFLSGVEGPGHLGAADPSEEEDQLRYYAPVDKTGAPRLPPPMIGPSTPSDQGIAGPSTNRPKKYRTKRTIERELLEQQARARGDLPATPQPPMQSPQPQPQPSPMPTSFATQPSLSSSYPSPRAIAPQYAITPQTPRAPEPVVSPADATPLPAPQPVKTEIITDADKAVAEDRFAVMPAELASLFRTDPFSGDLIWYTTPAQIRIPPKRPFHSLAYLEHLARQRAKKQ</sequence>
<feature type="domain" description="BAH" evidence="11">
    <location>
        <begin position="471"/>
        <end position="593"/>
    </location>
</feature>
<keyword evidence="13" id="KW-1185">Reference proteome</keyword>
<dbReference type="PRINTS" id="PR00503">
    <property type="entry name" value="BROMODOMAIN"/>
</dbReference>
<name>G7DZ19_MIXOS</name>
<feature type="region of interest" description="Disordered" evidence="9">
    <location>
        <begin position="226"/>
        <end position="289"/>
    </location>
</feature>
<dbReference type="PANTHER" id="PTHR16062:SF21">
    <property type="entry name" value="CHROMATIN STRUCTURE-REMODELING COMPLEX SUBUNIT RSC1-RELATED"/>
    <property type="match status" value="1"/>
</dbReference>
<dbReference type="InterPro" id="IPR037382">
    <property type="entry name" value="Rsc/polybromo"/>
</dbReference>
<protein>
    <recommendedName>
        <fullName evidence="14">Bromo domain-containing protein</fullName>
    </recommendedName>
</protein>
<dbReference type="SMART" id="SM00439">
    <property type="entry name" value="BAH"/>
    <property type="match status" value="1"/>
</dbReference>
<dbReference type="GO" id="GO:0006368">
    <property type="term" value="P:transcription elongation by RNA polymerase II"/>
    <property type="evidence" value="ECO:0007669"/>
    <property type="project" value="TreeGrafter"/>
</dbReference>
<dbReference type="OrthoDB" id="1742084at2759"/>
<feature type="compositionally biased region" description="Polar residues" evidence="9">
    <location>
        <begin position="732"/>
        <end position="744"/>
    </location>
</feature>
<reference evidence="12 13" key="2">
    <citation type="journal article" date="2012" name="Open Biol.">
        <title>Characteristics of nucleosomes and linker DNA regions on the genome of the basidiomycete Mixia osmundae revealed by mono- and dinucleosome mapping.</title>
        <authorList>
            <person name="Nishida H."/>
            <person name="Kondo S."/>
            <person name="Matsumoto T."/>
            <person name="Suzuki Y."/>
            <person name="Yoshikawa H."/>
            <person name="Taylor T.D."/>
            <person name="Sugiyama J."/>
        </authorList>
    </citation>
    <scope>NUCLEOTIDE SEQUENCE [LARGE SCALE GENOMIC DNA]</scope>
    <source>
        <strain evidence="13">CBS 9802 / IAM 14324 / JCM 22182 / KY 12970</strain>
    </source>
</reference>
<accession>G7DZ19</accession>
<comment type="subcellular location">
    <subcellularLocation>
        <location evidence="1">Nucleus</location>
    </subcellularLocation>
</comment>
<dbReference type="SMART" id="SM00297">
    <property type="entry name" value="BROMO"/>
    <property type="match status" value="1"/>
</dbReference>
<dbReference type="Pfam" id="PF00439">
    <property type="entry name" value="Bromodomain"/>
    <property type="match status" value="1"/>
</dbReference>
<evidence type="ECO:0000256" key="3">
    <source>
        <dbReference type="ARBA" id="ARBA00022853"/>
    </source>
</evidence>
<comment type="caution">
    <text evidence="12">The sequence shown here is derived from an EMBL/GenBank/DDBJ whole genome shotgun (WGS) entry which is preliminary data.</text>
</comment>